<gene>
    <name evidence="3" type="ORF">CVN68_00125</name>
</gene>
<dbReference type="Pfam" id="PF09722">
    <property type="entry name" value="Xre_MbcA_ParS_C"/>
    <property type="match status" value="1"/>
</dbReference>
<sequence length="124" mass="14014">MADELGATALQAFFAIAERWSLSELEQMRILGLTSRSTLQHWKAQAQHQAPLQLERDTTERISYVLGIYRAINVLLPIRQRADAWVRAANKAPIFGGRSALDRMTAGNVSDLYEVRKYLDAQLV</sequence>
<evidence type="ECO:0000313" key="4">
    <source>
        <dbReference type="Proteomes" id="UP000229081"/>
    </source>
</evidence>
<dbReference type="InterPro" id="IPR024467">
    <property type="entry name" value="Xre/MbcA/ParS-like_toxin-bd"/>
</dbReference>
<proteinExistence type="predicted"/>
<keyword evidence="4" id="KW-1185">Reference proteome</keyword>
<evidence type="ECO:0000313" key="3">
    <source>
        <dbReference type="EMBL" id="ATY30599.1"/>
    </source>
</evidence>
<protein>
    <submittedName>
        <fullName evidence="3">DUF2384 domain-containing protein</fullName>
    </submittedName>
</protein>
<reference evidence="3 4" key="1">
    <citation type="submission" date="2017-11" db="EMBL/GenBank/DDBJ databases">
        <title>Complete genome sequence of Sphingomonas sp. Strain Cra20, a psychrotolerant potential plant growth promoting rhizobacteria.</title>
        <authorList>
            <person name="Luo Y."/>
        </authorList>
    </citation>
    <scope>NUCLEOTIDE SEQUENCE [LARGE SCALE GENOMIC DNA]</scope>
    <source>
        <strain evidence="3 4">Cra20</strain>
    </source>
</reference>
<dbReference type="GO" id="GO:0003677">
    <property type="term" value="F:DNA binding"/>
    <property type="evidence" value="ECO:0007669"/>
    <property type="project" value="InterPro"/>
</dbReference>
<dbReference type="Pfam" id="PF20432">
    <property type="entry name" value="Xre-like-HTH"/>
    <property type="match status" value="1"/>
</dbReference>
<dbReference type="Proteomes" id="UP000229081">
    <property type="component" value="Chromosome"/>
</dbReference>
<dbReference type="OrthoDB" id="117888at2"/>
<dbReference type="AlphaFoldDB" id="A0A2K8MFT1"/>
<dbReference type="KEGG" id="sphc:CVN68_00125"/>
<dbReference type="InterPro" id="IPR046847">
    <property type="entry name" value="Xre-like_HTH"/>
</dbReference>
<evidence type="ECO:0000259" key="1">
    <source>
        <dbReference type="Pfam" id="PF09722"/>
    </source>
</evidence>
<name>A0A2K8MFT1_9SPHN</name>
<evidence type="ECO:0000259" key="2">
    <source>
        <dbReference type="Pfam" id="PF20432"/>
    </source>
</evidence>
<dbReference type="EMBL" id="CP024923">
    <property type="protein sequence ID" value="ATY30599.1"/>
    <property type="molecule type" value="Genomic_DNA"/>
</dbReference>
<dbReference type="RefSeq" id="WP_100280414.1">
    <property type="nucleotide sequence ID" value="NZ_CP024923.1"/>
</dbReference>
<organism evidence="3 4">
    <name type="scientific">Sphingomonas psychrotolerans</name>
    <dbReference type="NCBI Taxonomy" id="1327635"/>
    <lineage>
        <taxon>Bacteria</taxon>
        <taxon>Pseudomonadati</taxon>
        <taxon>Pseudomonadota</taxon>
        <taxon>Alphaproteobacteria</taxon>
        <taxon>Sphingomonadales</taxon>
        <taxon>Sphingomonadaceae</taxon>
        <taxon>Sphingomonas</taxon>
    </lineage>
</organism>
<feature type="domain" description="Antitoxin Xre-like helix-turn-helix" evidence="2">
    <location>
        <begin position="7"/>
        <end position="66"/>
    </location>
</feature>
<accession>A0A2K8MFT1</accession>
<feature type="domain" description="Antitoxin Xre/MbcA/ParS-like toxin-binding" evidence="1">
    <location>
        <begin position="81"/>
        <end position="121"/>
    </location>
</feature>